<evidence type="ECO:0000313" key="2">
    <source>
        <dbReference type="Proteomes" id="UP001519308"/>
    </source>
</evidence>
<dbReference type="Proteomes" id="UP001519308">
    <property type="component" value="Unassembled WGS sequence"/>
</dbReference>
<gene>
    <name evidence="1" type="ORF">J2Z44_001691</name>
</gene>
<comment type="caution">
    <text evidence="1">The sequence shown here is derived from an EMBL/GenBank/DDBJ whole genome shotgun (WGS) entry which is preliminary data.</text>
</comment>
<dbReference type="RefSeq" id="WP_021281727.1">
    <property type="nucleotide sequence ID" value="NZ_JAGGLL010000011.1"/>
</dbReference>
<evidence type="ECO:0008006" key="3">
    <source>
        <dbReference type="Google" id="ProtNLM"/>
    </source>
</evidence>
<dbReference type="EMBL" id="JAGGLL010000011">
    <property type="protein sequence ID" value="MBP2021895.1"/>
    <property type="molecule type" value="Genomic_DNA"/>
</dbReference>
<name>A0ABS4K280_9CLOT</name>
<dbReference type="InterPro" id="IPR025935">
    <property type="entry name" value="AbiH"/>
</dbReference>
<keyword evidence="2" id="KW-1185">Reference proteome</keyword>
<reference evidence="1 2" key="1">
    <citation type="submission" date="2021-03" db="EMBL/GenBank/DDBJ databases">
        <title>Genomic Encyclopedia of Type Strains, Phase IV (KMG-IV): sequencing the most valuable type-strain genomes for metagenomic binning, comparative biology and taxonomic classification.</title>
        <authorList>
            <person name="Goeker M."/>
        </authorList>
    </citation>
    <scope>NUCLEOTIDE SEQUENCE [LARGE SCALE GENOMIC DNA]</scope>
    <source>
        <strain evidence="1 2">DSM 28650</strain>
    </source>
</reference>
<evidence type="ECO:0000313" key="1">
    <source>
        <dbReference type="EMBL" id="MBP2021895.1"/>
    </source>
</evidence>
<proteinExistence type="predicted"/>
<protein>
    <recommendedName>
        <fullName evidence="3">DUF2313 domain-containing protein</fullName>
    </recommendedName>
</protein>
<organism evidence="1 2">
    <name type="scientific">Clostridium punense</name>
    <dbReference type="NCBI Taxonomy" id="1054297"/>
    <lineage>
        <taxon>Bacteria</taxon>
        <taxon>Bacillati</taxon>
        <taxon>Bacillota</taxon>
        <taxon>Clostridia</taxon>
        <taxon>Eubacteriales</taxon>
        <taxon>Clostridiaceae</taxon>
        <taxon>Clostridium</taxon>
    </lineage>
</organism>
<sequence length="278" mass="33040">MYPEFLCAFEEHYYIYPGMINEAKKKLLWNELEANLANIDEDIIIENALSIDMNLESGDVGIEDTLYPYFKDEYSYIQQLAKYLKQWVRTIRIRDVGRKTSQIDNSKEALYITFNYTAVLETVYKIALDKIIHIHGSLRERDSDPILGHGNKRRIERIQENKKEAERLFDEKWSSICKVVEDYYNQTYKDVGRYTFKLISLTKIKIEKVHVIGHSVAGVDQLYFKNIDIFTKRKAKWKVYYYKDDERQKLYNNLLNCGIGSSRIEMVPSNQFYDMQNH</sequence>
<accession>A0ABS4K280</accession>
<dbReference type="Pfam" id="PF14253">
    <property type="entry name" value="AbiH"/>
    <property type="match status" value="1"/>
</dbReference>